<dbReference type="PROSITE" id="PS50206">
    <property type="entry name" value="RHODANESE_3"/>
    <property type="match status" value="1"/>
</dbReference>
<comment type="caution">
    <text evidence="2">The sequence shown here is derived from an EMBL/GenBank/DDBJ whole genome shotgun (WGS) entry which is preliminary data.</text>
</comment>
<dbReference type="InterPro" id="IPR036873">
    <property type="entry name" value="Rhodanese-like_dom_sf"/>
</dbReference>
<gene>
    <name evidence="2" type="ORF">EIL87_21590</name>
</gene>
<proteinExistence type="predicted"/>
<name>A0A3R8PXF0_9PSEU</name>
<evidence type="ECO:0000313" key="3">
    <source>
        <dbReference type="Proteomes" id="UP000274515"/>
    </source>
</evidence>
<sequence>MSEQTPEVGVEVFAGTWRRGTRLVDVREPEEFASGHVPGAVNVPLEEVLASPQRFAGQECYVICRSGGRSLKAAEAMNAAGGRAVSVAGGTSGWIEAGNEVERGAQQ</sequence>
<dbReference type="InterPro" id="IPR001307">
    <property type="entry name" value="Thiosulphate_STrfase_CS"/>
</dbReference>
<dbReference type="PANTHER" id="PTHR45431">
    <property type="entry name" value="RHODANESE-LIKE DOMAIN-CONTAINING PROTEIN 15, CHLOROPLASTIC"/>
    <property type="match status" value="1"/>
</dbReference>
<dbReference type="CDD" id="cd00158">
    <property type="entry name" value="RHOD"/>
    <property type="match status" value="1"/>
</dbReference>
<dbReference type="PANTHER" id="PTHR45431:SF3">
    <property type="entry name" value="RHODANESE-LIKE DOMAIN-CONTAINING PROTEIN 15, CHLOROPLASTIC"/>
    <property type="match status" value="1"/>
</dbReference>
<dbReference type="AlphaFoldDB" id="A0A3R8PXF0"/>
<feature type="domain" description="Rhodanese" evidence="1">
    <location>
        <begin position="19"/>
        <end position="103"/>
    </location>
</feature>
<protein>
    <submittedName>
        <fullName evidence="2">Rhodanese-like domain-containing protein</fullName>
    </submittedName>
</protein>
<evidence type="ECO:0000313" key="2">
    <source>
        <dbReference type="EMBL" id="RRO13958.1"/>
    </source>
</evidence>
<dbReference type="Gene3D" id="3.40.250.10">
    <property type="entry name" value="Rhodanese-like domain"/>
    <property type="match status" value="1"/>
</dbReference>
<reference evidence="2 3" key="1">
    <citation type="submission" date="2018-11" db="EMBL/GenBank/DDBJ databases">
        <title>Saccharopolyspora rhizosphaerae sp. nov., an actinomycete isolated from rhizosphere soil in Thailand.</title>
        <authorList>
            <person name="Intra B."/>
            <person name="Euanorasetr J."/>
            <person name="Take A."/>
            <person name="Inahashi Y."/>
            <person name="Mori M."/>
            <person name="Panbangred W."/>
            <person name="Matsumoto A."/>
        </authorList>
    </citation>
    <scope>NUCLEOTIDE SEQUENCE [LARGE SCALE GENOMIC DNA]</scope>
    <source>
        <strain evidence="2 3">H219</strain>
    </source>
</reference>
<dbReference type="EMBL" id="RSAA01000021">
    <property type="protein sequence ID" value="RRO13958.1"/>
    <property type="molecule type" value="Genomic_DNA"/>
</dbReference>
<dbReference type="PROSITE" id="PS00380">
    <property type="entry name" value="RHODANESE_1"/>
    <property type="match status" value="1"/>
</dbReference>
<accession>A0A3R8PXF0</accession>
<dbReference type="Proteomes" id="UP000274515">
    <property type="component" value="Unassembled WGS sequence"/>
</dbReference>
<dbReference type="SMART" id="SM00450">
    <property type="entry name" value="RHOD"/>
    <property type="match status" value="1"/>
</dbReference>
<dbReference type="GO" id="GO:0004792">
    <property type="term" value="F:thiosulfate-cyanide sulfurtransferase activity"/>
    <property type="evidence" value="ECO:0007669"/>
    <property type="project" value="InterPro"/>
</dbReference>
<organism evidence="2 3">
    <name type="scientific">Saccharopolyspora rhizosphaerae</name>
    <dbReference type="NCBI Taxonomy" id="2492662"/>
    <lineage>
        <taxon>Bacteria</taxon>
        <taxon>Bacillati</taxon>
        <taxon>Actinomycetota</taxon>
        <taxon>Actinomycetes</taxon>
        <taxon>Pseudonocardiales</taxon>
        <taxon>Pseudonocardiaceae</taxon>
        <taxon>Saccharopolyspora</taxon>
    </lineage>
</organism>
<dbReference type="Pfam" id="PF00581">
    <property type="entry name" value="Rhodanese"/>
    <property type="match status" value="1"/>
</dbReference>
<dbReference type="SUPFAM" id="SSF52821">
    <property type="entry name" value="Rhodanese/Cell cycle control phosphatase"/>
    <property type="match status" value="1"/>
</dbReference>
<dbReference type="OrthoDB" id="9800872at2"/>
<keyword evidence="3" id="KW-1185">Reference proteome</keyword>
<dbReference type="RefSeq" id="WP_125092421.1">
    <property type="nucleotide sequence ID" value="NZ_RSAA01000021.1"/>
</dbReference>
<evidence type="ECO:0000259" key="1">
    <source>
        <dbReference type="PROSITE" id="PS50206"/>
    </source>
</evidence>
<dbReference type="InterPro" id="IPR001763">
    <property type="entry name" value="Rhodanese-like_dom"/>
</dbReference>
<dbReference type="InterPro" id="IPR052367">
    <property type="entry name" value="Thiosulfate_ST/Rhodanese-like"/>
</dbReference>